<dbReference type="AlphaFoldDB" id="A0A401FNI6"/>
<protein>
    <submittedName>
        <fullName evidence="7">Septation ring formation regulator EzrA</fullName>
    </submittedName>
</protein>
<comment type="caution">
    <text evidence="7">The sequence shown here is derived from an EMBL/GenBank/DDBJ whole genome shotgun (WGS) entry which is preliminary data.</text>
</comment>
<comment type="subcellular location">
    <subcellularLocation>
        <location evidence="1">Cell membrane</location>
        <topology evidence="1">Single-pass membrane protein</topology>
    </subcellularLocation>
</comment>
<keyword evidence="6" id="KW-0132">Cell division</keyword>
<name>A0A401FNI6_9LACO</name>
<keyword evidence="3" id="KW-1133">Transmembrane helix</keyword>
<dbReference type="GO" id="GO:0000917">
    <property type="term" value="P:division septum assembly"/>
    <property type="evidence" value="ECO:0007669"/>
    <property type="project" value="UniProtKB-KW"/>
</dbReference>
<dbReference type="InterPro" id="IPR010379">
    <property type="entry name" value="EzrA"/>
</dbReference>
<evidence type="ECO:0000313" key="7">
    <source>
        <dbReference type="EMBL" id="GAY73781.1"/>
    </source>
</evidence>
<proteinExistence type="predicted"/>
<evidence type="ECO:0000256" key="3">
    <source>
        <dbReference type="ARBA" id="ARBA00022989"/>
    </source>
</evidence>
<dbReference type="Proteomes" id="UP000286974">
    <property type="component" value="Unassembled WGS sequence"/>
</dbReference>
<dbReference type="EMBL" id="BEXA01000004">
    <property type="protein sequence ID" value="GAY73781.1"/>
    <property type="molecule type" value="Genomic_DNA"/>
</dbReference>
<accession>A0A401FNI6</accession>
<evidence type="ECO:0000256" key="6">
    <source>
        <dbReference type="ARBA" id="ARBA00023210"/>
    </source>
</evidence>
<evidence type="ECO:0000256" key="4">
    <source>
        <dbReference type="ARBA" id="ARBA00023054"/>
    </source>
</evidence>
<keyword evidence="6" id="KW-0131">Cell cycle</keyword>
<dbReference type="Pfam" id="PF06160">
    <property type="entry name" value="EzrA"/>
    <property type="match status" value="1"/>
</dbReference>
<dbReference type="GO" id="GO:0005940">
    <property type="term" value="C:septin ring"/>
    <property type="evidence" value="ECO:0007669"/>
    <property type="project" value="InterPro"/>
</dbReference>
<dbReference type="GO" id="GO:0005886">
    <property type="term" value="C:plasma membrane"/>
    <property type="evidence" value="ECO:0007669"/>
    <property type="project" value="UniProtKB-SubCell"/>
</dbReference>
<organism evidence="7 8">
    <name type="scientific">Lentilactobacillus kosonis</name>
    <dbReference type="NCBI Taxonomy" id="2810561"/>
    <lineage>
        <taxon>Bacteria</taxon>
        <taxon>Bacillati</taxon>
        <taxon>Bacillota</taxon>
        <taxon>Bacilli</taxon>
        <taxon>Lactobacillales</taxon>
        <taxon>Lactobacillaceae</taxon>
        <taxon>Lentilactobacillus</taxon>
    </lineage>
</organism>
<evidence type="ECO:0000313" key="8">
    <source>
        <dbReference type="Proteomes" id="UP000286974"/>
    </source>
</evidence>
<keyword evidence="6" id="KW-0717">Septation</keyword>
<evidence type="ECO:0000256" key="1">
    <source>
        <dbReference type="ARBA" id="ARBA00004162"/>
    </source>
</evidence>
<gene>
    <name evidence="7" type="ORF">NBRC111893_1927</name>
</gene>
<evidence type="ECO:0000256" key="5">
    <source>
        <dbReference type="ARBA" id="ARBA00023136"/>
    </source>
</evidence>
<evidence type="ECO:0000256" key="2">
    <source>
        <dbReference type="ARBA" id="ARBA00022692"/>
    </source>
</evidence>
<reference evidence="7 8" key="1">
    <citation type="submission" date="2017-11" db="EMBL/GenBank/DDBJ databases">
        <title>Draft Genome Sequence of Lactobacillus curieae NBRC 111893 isolated from Koso, a Japanese sugar-Vegetable Fermented Beverage.</title>
        <authorList>
            <person name="Chiou T.Y."/>
            <person name="Oshima K."/>
            <person name="Suda W."/>
            <person name="Hattori M."/>
            <person name="Takahashi T."/>
        </authorList>
    </citation>
    <scope>NUCLEOTIDE SEQUENCE [LARGE SCALE GENOMIC DNA]</scope>
    <source>
        <strain evidence="7 8">NBRC111893</strain>
    </source>
</reference>
<keyword evidence="5" id="KW-0472">Membrane</keyword>
<dbReference type="STRING" id="1138822.PL11_009985"/>
<sequence>MLEENEKFGPSIDGLEKMLEDVENTYDEFTDLTDKGDPNGAEEVLSDLNNSSNKLADDIDKIPGLYKTLEEEFSTQLDEITEGYHEMKSQRYNFQGDNILAKVMALKSKRTTNLEELRKLNIGLVQKNNNDIANDIDGLYDRLEREIKAKATVNHENKVLSEYLDHVTTQNDDLDTKLKRLSVSYDLNHQEIEINRQYGQQIHTIQMDFDRQQAAMVEGSAIYSEIAEHQEKMVRDLSQIEESQKDLYESIVTIPERETSARNSLRDFDIEMRNKKRRIDNLNLPGLPDDYTAIFTNVIKEIKRLDDALNLPKVNVDDVAKQVVMIESDVDSVEEATQQLVDDASLAEQALQFSNRYVASNEIIANASRQARQLFDQAYNYHDSLAVISQALEDEKPGSFDKLANDYYDRSEK</sequence>
<keyword evidence="2" id="KW-0812">Transmembrane</keyword>
<dbReference type="GO" id="GO:0000921">
    <property type="term" value="P:septin ring assembly"/>
    <property type="evidence" value="ECO:0007669"/>
    <property type="project" value="InterPro"/>
</dbReference>
<keyword evidence="4" id="KW-0175">Coiled coil</keyword>
<keyword evidence="8" id="KW-1185">Reference proteome</keyword>